<dbReference type="Proteomes" id="UP000632828">
    <property type="component" value="Unassembled WGS sequence"/>
</dbReference>
<name>A0A8J6UQW3_9BACT</name>
<comment type="caution">
    <text evidence="1">The sequence shown here is derived from an EMBL/GenBank/DDBJ whole genome shotgun (WGS) entry which is preliminary data.</text>
</comment>
<evidence type="ECO:0000313" key="1">
    <source>
        <dbReference type="EMBL" id="MBD1399826.1"/>
    </source>
</evidence>
<gene>
    <name evidence="1" type="ORF">ICT70_04000</name>
</gene>
<dbReference type="InterPro" id="IPR008323">
    <property type="entry name" value="UCP033563"/>
</dbReference>
<accession>A0A8J6UQW3</accession>
<proteinExistence type="predicted"/>
<evidence type="ECO:0000313" key="2">
    <source>
        <dbReference type="Proteomes" id="UP000632828"/>
    </source>
</evidence>
<dbReference type="EMBL" id="JACWUN010000003">
    <property type="protein sequence ID" value="MBD1399826.1"/>
    <property type="molecule type" value="Genomic_DNA"/>
</dbReference>
<dbReference type="PANTHER" id="PTHR36454">
    <property type="entry name" value="LMO2823 PROTEIN"/>
    <property type="match status" value="1"/>
</dbReference>
<reference evidence="1" key="1">
    <citation type="submission" date="2020-09" db="EMBL/GenBank/DDBJ databases">
        <title>Pelobacter alkaliphilus sp. nov., a novel anaerobic arsenate-reducing bacterium from terrestrial mud volcano.</title>
        <authorList>
            <person name="Khomyakova M.A."/>
            <person name="Merkel A.Y."/>
            <person name="Slobodkin A.I."/>
        </authorList>
    </citation>
    <scope>NUCLEOTIDE SEQUENCE</scope>
    <source>
        <strain evidence="1">M08fum</strain>
    </source>
</reference>
<dbReference type="PANTHER" id="PTHR36454:SF1">
    <property type="entry name" value="DUF1015 DOMAIN-CONTAINING PROTEIN"/>
    <property type="match status" value="1"/>
</dbReference>
<dbReference type="RefSeq" id="WP_191154093.1">
    <property type="nucleotide sequence ID" value="NZ_JACWUN010000003.1"/>
</dbReference>
<protein>
    <submittedName>
        <fullName evidence="1">DUF1015 domain-containing protein</fullName>
    </submittedName>
</protein>
<dbReference type="AlphaFoldDB" id="A0A8J6UQW3"/>
<keyword evidence="2" id="KW-1185">Reference proteome</keyword>
<dbReference type="Pfam" id="PF06245">
    <property type="entry name" value="DUF1015"/>
    <property type="match status" value="1"/>
</dbReference>
<sequence>MIYEHIGLQVPKILLPKKGVDMQRWAVIACDQYTSDRDYWRHLDEQVGLAPSTLRLTLPEVYLEDADVEERIQAINRTMESYLAQGVLEEQPPGLILVDRRTSAVPSRKGLMVALDLERYDYRPGSKSLIRATEGTIVERLPPRIRVRENAPIELPHIMVLIDDPQCTVIEPLFEEKLEKVYDIELLCQGGQLKGYRVDQPELLDQVVAALEKLADPPSYRTRYNVEGEVMLYAMGDGNHSFATAKAIWEKLKQEAGDPQLVMDHPARFALVELVNVHDPGLEFEAIHRVLFDVDGEGLKQQMETFFAQRGTPLTISSCSDLKGAKACLDEIQGEHTFVMVVESHYFACDIADPEYTLEVASLQAFLDEYLSTNPQVRIDYIHGDHEVAELGSKEHNAGFYLPSISKHDLFRTIVLDGALPRKTFSMGEADEKRFYFECRRIRAEKA</sequence>
<organism evidence="1 2">
    <name type="scientific">Pelovirga terrestris</name>
    <dbReference type="NCBI Taxonomy" id="2771352"/>
    <lineage>
        <taxon>Bacteria</taxon>
        <taxon>Pseudomonadati</taxon>
        <taxon>Thermodesulfobacteriota</taxon>
        <taxon>Desulfuromonadia</taxon>
        <taxon>Geobacterales</taxon>
        <taxon>Geobacteraceae</taxon>
        <taxon>Pelovirga</taxon>
    </lineage>
</organism>